<dbReference type="AlphaFoldDB" id="A0AAN9TS90"/>
<evidence type="ECO:0000313" key="2">
    <source>
        <dbReference type="Proteomes" id="UP001367676"/>
    </source>
</evidence>
<proteinExistence type="predicted"/>
<name>A0AAN9TS90_9HEMI</name>
<dbReference type="EMBL" id="JBBCAQ010000010">
    <property type="protein sequence ID" value="KAK7601966.1"/>
    <property type="molecule type" value="Genomic_DNA"/>
</dbReference>
<evidence type="ECO:0000313" key="1">
    <source>
        <dbReference type="EMBL" id="KAK7601966.1"/>
    </source>
</evidence>
<organism evidence="1 2">
    <name type="scientific">Parthenolecanium corni</name>
    <dbReference type="NCBI Taxonomy" id="536013"/>
    <lineage>
        <taxon>Eukaryota</taxon>
        <taxon>Metazoa</taxon>
        <taxon>Ecdysozoa</taxon>
        <taxon>Arthropoda</taxon>
        <taxon>Hexapoda</taxon>
        <taxon>Insecta</taxon>
        <taxon>Pterygota</taxon>
        <taxon>Neoptera</taxon>
        <taxon>Paraneoptera</taxon>
        <taxon>Hemiptera</taxon>
        <taxon>Sternorrhyncha</taxon>
        <taxon>Coccoidea</taxon>
        <taxon>Coccidae</taxon>
        <taxon>Parthenolecanium</taxon>
    </lineage>
</organism>
<keyword evidence="2" id="KW-1185">Reference proteome</keyword>
<protein>
    <submittedName>
        <fullName evidence="1">Uncharacterized protein</fullName>
    </submittedName>
</protein>
<gene>
    <name evidence="1" type="ORF">V9T40_009407</name>
</gene>
<accession>A0AAN9TS90</accession>
<comment type="caution">
    <text evidence="1">The sequence shown here is derived from an EMBL/GenBank/DDBJ whole genome shotgun (WGS) entry which is preliminary data.</text>
</comment>
<reference evidence="1 2" key="1">
    <citation type="submission" date="2024-03" db="EMBL/GenBank/DDBJ databases">
        <title>Adaptation during the transition from Ophiocordyceps entomopathogen to insect associate is accompanied by gene loss and intensified selection.</title>
        <authorList>
            <person name="Ward C.M."/>
            <person name="Onetto C.A."/>
            <person name="Borneman A.R."/>
        </authorList>
    </citation>
    <scope>NUCLEOTIDE SEQUENCE [LARGE SCALE GENOMIC DNA]</scope>
    <source>
        <strain evidence="1">AWRI1</strain>
        <tissue evidence="1">Single Adult Female</tissue>
    </source>
</reference>
<dbReference type="Proteomes" id="UP001367676">
    <property type="component" value="Unassembled WGS sequence"/>
</dbReference>
<sequence>MSVDIPEAVEEQCIVGFLDELKKSLALLSFFDESEFMLRMRNSSWAGEREEYFLSLPPAILGAVPSAAPRGAGSRPSNIARSQRLHSLKLEYSDNCGTKSEQLSTGTSL</sequence>